<evidence type="ECO:0000313" key="3">
    <source>
        <dbReference type="Proteomes" id="UP000225706"/>
    </source>
</evidence>
<protein>
    <recommendedName>
        <fullName evidence="4">HECT domain-containing protein</fullName>
    </recommendedName>
</protein>
<evidence type="ECO:0008006" key="4">
    <source>
        <dbReference type="Google" id="ProtNLM"/>
    </source>
</evidence>
<dbReference type="PANTHER" id="PTHR47510:SF3">
    <property type="entry name" value="ENDO_EXONUCLEASE_PHOSPHATASE DOMAIN-CONTAINING PROTEIN"/>
    <property type="match status" value="1"/>
</dbReference>
<sequence length="624" mass="69663">MQEISLGSTRFSRKGTNSLSLVQHQKLTRQRRVAWLQKVLIQLPKRKKSSATPGNIFRSSTLDRLLDDSQVKEECNAYEKSQLSLNTQQHSAQNDMEVNYGIHQMTAQKFNNEAAFVFPENRAPFLNCVLNGTVMFKGNSTLDDKDLQSLYGRKAQDSDNYLTNFVIEAHLHLIPTKGMATGTKVEILEWELFEKGFRNGSTQESLKGKAPLMEWDIIRVPCNRGQSTKGEATKQELSLLVPDKTSPSLCHFGSEQYHLRVALGADGPPFGKDDEATSWLVSFLNVEIVEDTNEEIMIENDKATQTRVSKYDLAGQIANRVERIPLQNQMSVSSEHVRTLNPRKAGGPDGINNWLLRDYADFLTSLVCNILNAIFAEQKLPRSWKDANVTPLIKVEQEPDIDADKEYGLIDNMIVIKGRLYVRLNVAQETPVTSDDEIEGSDQHESTESQSSVQAVNNQPNVLGVSSGSMQVGAIDEVECYSSPQWSYQSVDSSFIDNGLESLSSIFTSASRETMSDSLLTYQDIGLPSDALSESTMKKEARDDSVHQILNGLKLSMKPYMCSEKLKVDREDIIMDFFQFDISVHFDPAIPIKVQSKGEPAVDTGGLLRQAFTDVFTELASGSS</sequence>
<feature type="region of interest" description="Disordered" evidence="1">
    <location>
        <begin position="432"/>
        <end position="455"/>
    </location>
</feature>
<dbReference type="PANTHER" id="PTHR47510">
    <property type="entry name" value="REVERSE TRANSCRIPTASE DOMAIN-CONTAINING PROTEIN"/>
    <property type="match status" value="1"/>
</dbReference>
<dbReference type="InterPro" id="IPR035983">
    <property type="entry name" value="Hect_E3_ubiquitin_ligase"/>
</dbReference>
<organism evidence="2 3">
    <name type="scientific">Stylophora pistillata</name>
    <name type="common">Smooth cauliflower coral</name>
    <dbReference type="NCBI Taxonomy" id="50429"/>
    <lineage>
        <taxon>Eukaryota</taxon>
        <taxon>Metazoa</taxon>
        <taxon>Cnidaria</taxon>
        <taxon>Anthozoa</taxon>
        <taxon>Hexacorallia</taxon>
        <taxon>Scleractinia</taxon>
        <taxon>Astrocoeniina</taxon>
        <taxon>Pocilloporidae</taxon>
        <taxon>Stylophora</taxon>
    </lineage>
</organism>
<evidence type="ECO:0000256" key="1">
    <source>
        <dbReference type="SAM" id="MobiDB-lite"/>
    </source>
</evidence>
<proteinExistence type="predicted"/>
<dbReference type="Gene3D" id="3.90.1750.10">
    <property type="entry name" value="Hect, E3 ligase catalytic domains"/>
    <property type="match status" value="1"/>
</dbReference>
<dbReference type="EMBL" id="LSMT01000205">
    <property type="protein sequence ID" value="PFX23510.1"/>
    <property type="molecule type" value="Genomic_DNA"/>
</dbReference>
<accession>A0A2B4S407</accession>
<dbReference type="OrthoDB" id="5985187at2759"/>
<name>A0A2B4S407_STYPI</name>
<gene>
    <name evidence="2" type="ORF">AWC38_SpisGene11949</name>
</gene>
<dbReference type="Proteomes" id="UP000225706">
    <property type="component" value="Unassembled WGS sequence"/>
</dbReference>
<dbReference type="GO" id="GO:0004842">
    <property type="term" value="F:ubiquitin-protein transferase activity"/>
    <property type="evidence" value="ECO:0007669"/>
    <property type="project" value="InterPro"/>
</dbReference>
<dbReference type="SUPFAM" id="SSF56204">
    <property type="entry name" value="Hect, E3 ligase catalytic domain"/>
    <property type="match status" value="1"/>
</dbReference>
<comment type="caution">
    <text evidence="2">The sequence shown here is derived from an EMBL/GenBank/DDBJ whole genome shotgun (WGS) entry which is preliminary data.</text>
</comment>
<keyword evidence="3" id="KW-1185">Reference proteome</keyword>
<reference evidence="3" key="1">
    <citation type="journal article" date="2017" name="bioRxiv">
        <title>Comparative analysis of the genomes of Stylophora pistillata and Acropora digitifera provides evidence for extensive differences between species of corals.</title>
        <authorList>
            <person name="Voolstra C.R."/>
            <person name="Li Y."/>
            <person name="Liew Y.J."/>
            <person name="Baumgarten S."/>
            <person name="Zoccola D."/>
            <person name="Flot J.-F."/>
            <person name="Tambutte S."/>
            <person name="Allemand D."/>
            <person name="Aranda M."/>
        </authorList>
    </citation>
    <scope>NUCLEOTIDE SEQUENCE [LARGE SCALE GENOMIC DNA]</scope>
</reference>
<dbReference type="AlphaFoldDB" id="A0A2B4S407"/>
<evidence type="ECO:0000313" key="2">
    <source>
        <dbReference type="EMBL" id="PFX23510.1"/>
    </source>
</evidence>